<accession>A0A833XN28</accession>
<reference evidence="2" key="1">
    <citation type="submission" date="2015-10" db="EMBL/GenBank/DDBJ databases">
        <authorList>
            <person name="Martinez-Garcia P.J."/>
            <person name="Crepeau M.W."/>
            <person name="Puiu D."/>
            <person name="Gonzalez-Ibeas D."/>
            <person name="Whalen J."/>
            <person name="Stevens K."/>
            <person name="Paul R."/>
            <person name="Butterfield T."/>
            <person name="Britton M."/>
            <person name="Reagan R."/>
            <person name="Chakraborty S."/>
            <person name="Walawage S.L."/>
            <person name="Vasquez-Gross H.A."/>
            <person name="Cardeno C."/>
            <person name="Famula R."/>
            <person name="Pratt K."/>
            <person name="Kuruganti S."/>
            <person name="Aradhya M.K."/>
            <person name="Leslie C.A."/>
            <person name="Dandekar A.M."/>
            <person name="Salzberg S.L."/>
            <person name="Wegrzyn J.L."/>
            <person name="Langley C.H."/>
            <person name="Neale D.B."/>
        </authorList>
    </citation>
    <scope>NUCLEOTIDE SEQUENCE</scope>
    <source>
        <tissue evidence="2">Leaves</tissue>
    </source>
</reference>
<protein>
    <submittedName>
        <fullName evidence="2">Uncharacterized protein</fullName>
    </submittedName>
</protein>
<comment type="caution">
    <text evidence="2">The sequence shown here is derived from an EMBL/GenBank/DDBJ whole genome shotgun (WGS) entry which is preliminary data.</text>
</comment>
<name>A0A833XN28_JUGRE</name>
<keyword evidence="1" id="KW-0175">Coiled coil</keyword>
<evidence type="ECO:0000313" key="3">
    <source>
        <dbReference type="Proteomes" id="UP000619265"/>
    </source>
</evidence>
<evidence type="ECO:0000313" key="2">
    <source>
        <dbReference type="EMBL" id="KAF5471716.1"/>
    </source>
</evidence>
<gene>
    <name evidence="2" type="ORF">F2P56_008489</name>
</gene>
<dbReference type="AlphaFoldDB" id="A0A833XN28"/>
<dbReference type="Gramene" id="Jr04_03450_p1">
    <property type="protein sequence ID" value="cds.Jr04_03450_p1"/>
    <property type="gene ID" value="Jr04_03450"/>
</dbReference>
<reference evidence="2" key="2">
    <citation type="submission" date="2020-03" db="EMBL/GenBank/DDBJ databases">
        <title>Walnut 2.0.</title>
        <authorList>
            <person name="Marrano A."/>
            <person name="Britton M."/>
            <person name="Zimin A.V."/>
            <person name="Zaini P.A."/>
            <person name="Workman R."/>
            <person name="Puiu D."/>
            <person name="Bianco L."/>
            <person name="Allen B.J."/>
            <person name="Troggio M."/>
            <person name="Leslie C.A."/>
            <person name="Timp W."/>
            <person name="Dendekar A."/>
            <person name="Salzberg S.L."/>
            <person name="Neale D.B."/>
        </authorList>
    </citation>
    <scope>NUCLEOTIDE SEQUENCE</scope>
    <source>
        <tissue evidence="2">Leaves</tissue>
    </source>
</reference>
<dbReference type="EMBL" id="LIHL02000004">
    <property type="protein sequence ID" value="KAF5471716.1"/>
    <property type="molecule type" value="Genomic_DNA"/>
</dbReference>
<feature type="coiled-coil region" evidence="1">
    <location>
        <begin position="75"/>
        <end position="109"/>
    </location>
</feature>
<sequence>MDKFVTPTTEDIHKSMVSKMDELEPSQRTEEAVATIFREVLGSRSGYARGLGEMVIPETTRVRDRERDQRYLDLVAKHKRDAEMHKAEIDGMKANMNRVLERQNEMERMMTTFFTEFPYQLTDSLRRSQ</sequence>
<dbReference type="Proteomes" id="UP000619265">
    <property type="component" value="Unassembled WGS sequence"/>
</dbReference>
<organism evidence="2 3">
    <name type="scientific">Juglans regia</name>
    <name type="common">English walnut</name>
    <dbReference type="NCBI Taxonomy" id="51240"/>
    <lineage>
        <taxon>Eukaryota</taxon>
        <taxon>Viridiplantae</taxon>
        <taxon>Streptophyta</taxon>
        <taxon>Embryophyta</taxon>
        <taxon>Tracheophyta</taxon>
        <taxon>Spermatophyta</taxon>
        <taxon>Magnoliopsida</taxon>
        <taxon>eudicotyledons</taxon>
        <taxon>Gunneridae</taxon>
        <taxon>Pentapetalae</taxon>
        <taxon>rosids</taxon>
        <taxon>fabids</taxon>
        <taxon>Fagales</taxon>
        <taxon>Juglandaceae</taxon>
        <taxon>Juglans</taxon>
    </lineage>
</organism>
<proteinExistence type="predicted"/>
<evidence type="ECO:0000256" key="1">
    <source>
        <dbReference type="SAM" id="Coils"/>
    </source>
</evidence>